<feature type="transmembrane region" description="Helical" evidence="1">
    <location>
        <begin position="16"/>
        <end position="36"/>
    </location>
</feature>
<comment type="caution">
    <text evidence="2">The sequence shown here is derived from an EMBL/GenBank/DDBJ whole genome shotgun (WGS) entry which is preliminary data.</text>
</comment>
<keyword evidence="1" id="KW-1133">Transmembrane helix</keyword>
<proteinExistence type="predicted"/>
<evidence type="ECO:0000256" key="1">
    <source>
        <dbReference type="SAM" id="Phobius"/>
    </source>
</evidence>
<keyword evidence="1" id="KW-0812">Transmembrane</keyword>
<gene>
    <name evidence="2" type="ORF">ABR189_18205</name>
</gene>
<evidence type="ECO:0000313" key="3">
    <source>
        <dbReference type="Proteomes" id="UP001549749"/>
    </source>
</evidence>
<name>A0ABV2T8H2_9BACT</name>
<sequence>MTTLNQQPEIQRLWQILKYTFGLVPIVAGADKFLNLLTQWKDYLNPTVANALPFDASIFMMIVGVVEIIAGIMVLTQTKIGAYIVSAWLVLIALSLILGGSHLDVAVRDLVMAISAYVLAKLTEVTGAGKPA</sequence>
<keyword evidence="3" id="KW-1185">Reference proteome</keyword>
<protein>
    <recommendedName>
        <fullName evidence="4">tRNA (5-methylaminomethyl-2-thiouridylate)-methyltransferase</fullName>
    </recommendedName>
</protein>
<dbReference type="Proteomes" id="UP001549749">
    <property type="component" value="Unassembled WGS sequence"/>
</dbReference>
<accession>A0ABV2T8H2</accession>
<keyword evidence="1" id="KW-0472">Membrane</keyword>
<feature type="transmembrane region" description="Helical" evidence="1">
    <location>
        <begin position="82"/>
        <end position="103"/>
    </location>
</feature>
<evidence type="ECO:0008006" key="4">
    <source>
        <dbReference type="Google" id="ProtNLM"/>
    </source>
</evidence>
<reference evidence="2 3" key="1">
    <citation type="submission" date="2024-06" db="EMBL/GenBank/DDBJ databases">
        <title>Chitinophaga defluvii sp. nov., isolated from municipal sewage.</title>
        <authorList>
            <person name="Zhang L."/>
        </authorList>
    </citation>
    <scope>NUCLEOTIDE SEQUENCE [LARGE SCALE GENOMIC DNA]</scope>
    <source>
        <strain evidence="2 3">H8</strain>
    </source>
</reference>
<organism evidence="2 3">
    <name type="scientific">Chitinophaga defluvii</name>
    <dbReference type="NCBI Taxonomy" id="3163343"/>
    <lineage>
        <taxon>Bacteria</taxon>
        <taxon>Pseudomonadati</taxon>
        <taxon>Bacteroidota</taxon>
        <taxon>Chitinophagia</taxon>
        <taxon>Chitinophagales</taxon>
        <taxon>Chitinophagaceae</taxon>
        <taxon>Chitinophaga</taxon>
    </lineage>
</organism>
<feature type="transmembrane region" description="Helical" evidence="1">
    <location>
        <begin position="56"/>
        <end position="75"/>
    </location>
</feature>
<dbReference type="RefSeq" id="WP_354661895.1">
    <property type="nucleotide sequence ID" value="NZ_JBEXAC010000002.1"/>
</dbReference>
<evidence type="ECO:0000313" key="2">
    <source>
        <dbReference type="EMBL" id="MET6999327.1"/>
    </source>
</evidence>
<dbReference type="EMBL" id="JBEXAC010000002">
    <property type="protein sequence ID" value="MET6999327.1"/>
    <property type="molecule type" value="Genomic_DNA"/>
</dbReference>